<proteinExistence type="predicted"/>
<dbReference type="EMBL" id="AAOE01000001">
    <property type="protein sequence ID" value="EAR11160.1"/>
    <property type="molecule type" value="Genomic_DNA"/>
</dbReference>
<dbReference type="AlphaFoldDB" id="A4B959"/>
<sequence>MDVQAYRPHAIHGADRIWAETNCYVDVVLELIHALGFEPIAALPFTLSISYEGDQWTFFKFPPFDLFDLYGLELQELNPWNNLAEHIETQVSLGRPVLVELDSCYLPDTQGTTYRHEHVKSTVAVNFIDRQQKRLGYFHGQSYYELDGDDFDLVLQTEGLVHERMLPPYIELVKCHRTAEEANAALVERSIDALRRQLRYLPASNPFSSFAVQFEKQLPDIKAKGLEHFHQYSFATLRQFGACYELSATYLKWLTEKTSKDFSLAEQNFLDISQGAKTLQFQLARAVARNRDIDLRPLQVMAELWQQAIDSIKTQVAAL</sequence>
<name>A4B959_9GAMM</name>
<dbReference type="InterPro" id="IPR014989">
    <property type="entry name" value="DUF1839"/>
</dbReference>
<organism evidence="1 2">
    <name type="scientific">Reinekea blandensis MED297</name>
    <dbReference type="NCBI Taxonomy" id="314283"/>
    <lineage>
        <taxon>Bacteria</taxon>
        <taxon>Pseudomonadati</taxon>
        <taxon>Pseudomonadota</taxon>
        <taxon>Gammaproteobacteria</taxon>
        <taxon>Oceanospirillales</taxon>
        <taxon>Saccharospirillaceae</taxon>
        <taxon>Reinekea</taxon>
    </lineage>
</organism>
<dbReference type="Proteomes" id="UP000005953">
    <property type="component" value="Unassembled WGS sequence"/>
</dbReference>
<gene>
    <name evidence="1" type="ORF">MED297_19772</name>
</gene>
<evidence type="ECO:0000313" key="2">
    <source>
        <dbReference type="Proteomes" id="UP000005953"/>
    </source>
</evidence>
<protein>
    <recommendedName>
        <fullName evidence="3">DUF1839 family protein</fullName>
    </recommendedName>
</protein>
<dbReference type="STRING" id="314283.MED297_19772"/>
<reference evidence="1 2" key="1">
    <citation type="submission" date="2006-02" db="EMBL/GenBank/DDBJ databases">
        <authorList>
            <person name="Pinhassi J."/>
            <person name="Pedros-Alio C."/>
            <person name="Ferriera S."/>
            <person name="Johnson J."/>
            <person name="Kravitz S."/>
            <person name="Halpern A."/>
            <person name="Remington K."/>
            <person name="Beeson K."/>
            <person name="Tran B."/>
            <person name="Rogers Y.-H."/>
            <person name="Friedman R."/>
            <person name="Venter J.C."/>
        </authorList>
    </citation>
    <scope>NUCLEOTIDE SEQUENCE [LARGE SCALE GENOMIC DNA]</scope>
    <source>
        <strain evidence="1 2">MED297</strain>
    </source>
</reference>
<evidence type="ECO:0008006" key="3">
    <source>
        <dbReference type="Google" id="ProtNLM"/>
    </source>
</evidence>
<dbReference type="HOGENOM" id="CLU_055969_0_0_6"/>
<dbReference type="Pfam" id="PF08893">
    <property type="entry name" value="DUF1839"/>
    <property type="match status" value="1"/>
</dbReference>
<evidence type="ECO:0000313" key="1">
    <source>
        <dbReference type="EMBL" id="EAR11160.1"/>
    </source>
</evidence>
<comment type="caution">
    <text evidence="1">The sequence shown here is derived from an EMBL/GenBank/DDBJ whole genome shotgun (WGS) entry which is preliminary data.</text>
</comment>
<keyword evidence="2" id="KW-1185">Reference proteome</keyword>
<accession>A4B959</accession>